<evidence type="ECO:0000256" key="1">
    <source>
        <dbReference type="SAM" id="SignalP"/>
    </source>
</evidence>
<evidence type="ECO:0000259" key="2">
    <source>
        <dbReference type="SMART" id="SM00458"/>
    </source>
</evidence>
<dbReference type="EMBL" id="BAAALD010000012">
    <property type="protein sequence ID" value="GAA1077500.1"/>
    <property type="molecule type" value="Genomic_DNA"/>
</dbReference>
<sequence>MRRAATLSAGLVLAGGAAMATAPTASALVSGQLHPASSGKCLGVYGMSTDNGTDAVQWDCNGNADQRWSYSGVGGGYYTITNANSGKCLGVYGMDQKNGAVAVQWDCNGNPDQQWYIDSVGNGAAHLINRNSGKCLGVYGGDTANGTIAVQWDCNGNPDQVWYS</sequence>
<comment type="caution">
    <text evidence="3">The sequence shown here is derived from an EMBL/GenBank/DDBJ whole genome shotgun (WGS) entry which is preliminary data.</text>
</comment>
<dbReference type="Pfam" id="PF14200">
    <property type="entry name" value="RicinB_lectin_2"/>
    <property type="match status" value="1"/>
</dbReference>
<protein>
    <recommendedName>
        <fullName evidence="2">Ricin B lectin domain-containing protein</fullName>
    </recommendedName>
</protein>
<accession>A0ABN1TE39</accession>
<keyword evidence="1" id="KW-0732">Signal</keyword>
<gene>
    <name evidence="3" type="ORF">GCM10009663_19070</name>
</gene>
<feature type="chain" id="PRO_5046058179" description="Ricin B lectin domain-containing protein" evidence="1">
    <location>
        <begin position="21"/>
        <end position="164"/>
    </location>
</feature>
<feature type="domain" description="Ricin B lectin" evidence="2">
    <location>
        <begin position="30"/>
        <end position="164"/>
    </location>
</feature>
<dbReference type="Proteomes" id="UP001499987">
    <property type="component" value="Unassembled WGS sequence"/>
</dbReference>
<dbReference type="Gene3D" id="2.80.10.50">
    <property type="match status" value="3"/>
</dbReference>
<reference evidence="3 4" key="1">
    <citation type="journal article" date="2019" name="Int. J. Syst. Evol. Microbiol.">
        <title>The Global Catalogue of Microorganisms (GCM) 10K type strain sequencing project: providing services to taxonomists for standard genome sequencing and annotation.</title>
        <authorList>
            <consortium name="The Broad Institute Genomics Platform"/>
            <consortium name="The Broad Institute Genome Sequencing Center for Infectious Disease"/>
            <person name="Wu L."/>
            <person name="Ma J."/>
        </authorList>
    </citation>
    <scope>NUCLEOTIDE SEQUENCE [LARGE SCALE GENOMIC DNA]</scope>
    <source>
        <strain evidence="3 4">JCM 13002</strain>
    </source>
</reference>
<dbReference type="InterPro" id="IPR035992">
    <property type="entry name" value="Ricin_B-like_lectins"/>
</dbReference>
<dbReference type="CDD" id="cd00161">
    <property type="entry name" value="beta-trefoil_Ricin-like"/>
    <property type="match status" value="1"/>
</dbReference>
<dbReference type="InterPro" id="IPR000772">
    <property type="entry name" value="Ricin_B_lectin"/>
</dbReference>
<evidence type="ECO:0000313" key="3">
    <source>
        <dbReference type="EMBL" id="GAA1077500.1"/>
    </source>
</evidence>
<dbReference type="PROSITE" id="PS50231">
    <property type="entry name" value="RICIN_B_LECTIN"/>
    <property type="match status" value="1"/>
</dbReference>
<dbReference type="SUPFAM" id="SSF50370">
    <property type="entry name" value="Ricin B-like lectins"/>
    <property type="match status" value="1"/>
</dbReference>
<evidence type="ECO:0000313" key="4">
    <source>
        <dbReference type="Proteomes" id="UP001499987"/>
    </source>
</evidence>
<feature type="signal peptide" evidence="1">
    <location>
        <begin position="1"/>
        <end position="20"/>
    </location>
</feature>
<dbReference type="SMART" id="SM00458">
    <property type="entry name" value="RICIN"/>
    <property type="match status" value="1"/>
</dbReference>
<proteinExistence type="predicted"/>
<organism evidence="3 4">
    <name type="scientific">Kitasatospora arboriphila</name>
    <dbReference type="NCBI Taxonomy" id="258052"/>
    <lineage>
        <taxon>Bacteria</taxon>
        <taxon>Bacillati</taxon>
        <taxon>Actinomycetota</taxon>
        <taxon>Actinomycetes</taxon>
        <taxon>Kitasatosporales</taxon>
        <taxon>Streptomycetaceae</taxon>
        <taxon>Kitasatospora</taxon>
    </lineage>
</organism>
<name>A0ABN1TE39_9ACTN</name>
<keyword evidence="4" id="KW-1185">Reference proteome</keyword>